<evidence type="ECO:0000313" key="1">
    <source>
        <dbReference type="EMBL" id="GBO41333.1"/>
    </source>
</evidence>
<protein>
    <submittedName>
        <fullName evidence="1">Uncharacterized protein</fullName>
    </submittedName>
</protein>
<reference evidence="1 2" key="1">
    <citation type="journal article" date="2019" name="Sci. Rep.">
        <title>Orb-weaving spider Araneus ventricosus genome elucidates the spidroin gene catalogue.</title>
        <authorList>
            <person name="Kono N."/>
            <person name="Nakamura H."/>
            <person name="Ohtoshi R."/>
            <person name="Moran D.A.P."/>
            <person name="Shinohara A."/>
            <person name="Yoshida Y."/>
            <person name="Fujiwara M."/>
            <person name="Mori M."/>
            <person name="Tomita M."/>
            <person name="Arakawa K."/>
        </authorList>
    </citation>
    <scope>NUCLEOTIDE SEQUENCE [LARGE SCALE GENOMIC DNA]</scope>
</reference>
<accession>A0A4Y2WVD2</accession>
<organism evidence="1 2">
    <name type="scientific">Araneus ventricosus</name>
    <name type="common">Orbweaver spider</name>
    <name type="synonym">Epeira ventricosa</name>
    <dbReference type="NCBI Taxonomy" id="182803"/>
    <lineage>
        <taxon>Eukaryota</taxon>
        <taxon>Metazoa</taxon>
        <taxon>Ecdysozoa</taxon>
        <taxon>Arthropoda</taxon>
        <taxon>Chelicerata</taxon>
        <taxon>Arachnida</taxon>
        <taxon>Araneae</taxon>
        <taxon>Araneomorphae</taxon>
        <taxon>Entelegynae</taxon>
        <taxon>Araneoidea</taxon>
        <taxon>Araneidae</taxon>
        <taxon>Araneus</taxon>
    </lineage>
</organism>
<proteinExistence type="predicted"/>
<gene>
    <name evidence="1" type="ORF">AVEN_80491_1</name>
</gene>
<name>A0A4Y2WVD2_ARAVE</name>
<dbReference type="AlphaFoldDB" id="A0A4Y2WVD2"/>
<keyword evidence="2" id="KW-1185">Reference proteome</keyword>
<evidence type="ECO:0000313" key="2">
    <source>
        <dbReference type="Proteomes" id="UP000499080"/>
    </source>
</evidence>
<sequence length="64" mass="7134">GPRSGFIQTIPCDVSACQGDYKRTVLRLQSSSSVLIDWDRLWSANVFGVLSAVRASKLLDTERY</sequence>
<dbReference type="EMBL" id="BGPR01066938">
    <property type="protein sequence ID" value="GBO41333.1"/>
    <property type="molecule type" value="Genomic_DNA"/>
</dbReference>
<comment type="caution">
    <text evidence="1">The sequence shown here is derived from an EMBL/GenBank/DDBJ whole genome shotgun (WGS) entry which is preliminary data.</text>
</comment>
<dbReference type="Proteomes" id="UP000499080">
    <property type="component" value="Unassembled WGS sequence"/>
</dbReference>
<feature type="non-terminal residue" evidence="1">
    <location>
        <position position="1"/>
    </location>
</feature>